<dbReference type="PANTHER" id="PTHR43280:SF2">
    <property type="entry name" value="HTH-TYPE TRANSCRIPTIONAL REGULATOR EXSA"/>
    <property type="match status" value="1"/>
</dbReference>
<dbReference type="CDD" id="cd17536">
    <property type="entry name" value="REC_YesN-like"/>
    <property type="match status" value="1"/>
</dbReference>
<dbReference type="GeneID" id="93302765"/>
<dbReference type="InterPro" id="IPR001789">
    <property type="entry name" value="Sig_transdc_resp-reg_receiver"/>
</dbReference>
<accession>A0A1E3AR21</accession>
<dbReference type="PROSITE" id="PS01124">
    <property type="entry name" value="HTH_ARAC_FAMILY_2"/>
    <property type="match status" value="1"/>
</dbReference>
<comment type="function">
    <text evidence="5">May play the central regulatory role in sporulation. It may be an element of the effector pathway responsible for the activation of sporulation genes in response to nutritional stress. Spo0A may act in concert with spo0H (a sigma factor) to control the expression of some genes that are critical to the sporulation process.</text>
</comment>
<comment type="caution">
    <text evidence="10">The sequence shown here is derived from an EMBL/GenBank/DDBJ whole genome shotgun (WGS) entry which is preliminary data.</text>
</comment>
<feature type="modified residue" description="4-aspartylphosphate" evidence="6">
    <location>
        <position position="55"/>
    </location>
</feature>
<keyword evidence="3" id="KW-0238">DNA-binding</keyword>
<dbReference type="PROSITE" id="PS50110">
    <property type="entry name" value="RESPONSE_REGULATORY"/>
    <property type="match status" value="1"/>
</dbReference>
<evidence type="ECO:0000259" key="8">
    <source>
        <dbReference type="PROSITE" id="PS01124"/>
    </source>
</evidence>
<dbReference type="Gene3D" id="3.40.50.2300">
    <property type="match status" value="1"/>
</dbReference>
<keyword evidence="7" id="KW-0175">Coiled coil</keyword>
<dbReference type="InterPro" id="IPR018060">
    <property type="entry name" value="HTH_AraC"/>
</dbReference>
<dbReference type="PANTHER" id="PTHR43280">
    <property type="entry name" value="ARAC-FAMILY TRANSCRIPTIONAL REGULATOR"/>
    <property type="match status" value="1"/>
</dbReference>
<dbReference type="RefSeq" id="WP_069157812.1">
    <property type="nucleotide sequence ID" value="NZ_DBFYTC010000144.1"/>
</dbReference>
<evidence type="ECO:0000256" key="7">
    <source>
        <dbReference type="SAM" id="Coils"/>
    </source>
</evidence>
<dbReference type="PATRIC" id="fig|1432052.3.peg.3980"/>
<sequence>MIRTIIIDDEILARIGIQTFLEGKQDIAVQGTFSSSLDALGYLRGENQVDIVITDIEMPDMDGLAFIKAVREENLCAGIIIVSCHDNFSYAREALELGADSYILKQEVTEEKLNEVIEKINGEKILPMLAEKNRKEKGRGTQDGQVCSSSYVTGVLKLQSRDSADDSLISGHVDKTMLIHLLENIVEKEGMGTFFSPYNKEMFILFQFPQEQSCEEKAEQLKKNCDDLNQNVKLFINERLLIGCSGFFDELKDMRERYQEGLNMLRQDFYESGEYFFVADSCLRRKKEVFSPDTEQFTEEEWIGEFCRQLTVYIDNCRDRKEDPDNVKKELFHVMNRFIYTLAQKYSLAGQLILGFGGKLEGIMDASSRSRLEYELTEKMQELSSALRKRLADDTMESVLQYLEEHIYEQIPLTEAAQKSFMSVPHFCKRFKEYTGETYVKYVNNRRVEKIKEYLDCGKYSLNEIACMMNFQNMNYMIRLFKSTTGLTIREYKRSAKKREE</sequence>
<feature type="domain" description="HTH araC/xylS-type" evidence="8">
    <location>
        <begin position="397"/>
        <end position="495"/>
    </location>
</feature>
<dbReference type="GO" id="GO:0043565">
    <property type="term" value="F:sequence-specific DNA binding"/>
    <property type="evidence" value="ECO:0007669"/>
    <property type="project" value="InterPro"/>
</dbReference>
<keyword evidence="2" id="KW-0805">Transcription regulation</keyword>
<feature type="coiled-coil region" evidence="7">
    <location>
        <begin position="211"/>
        <end position="268"/>
    </location>
</feature>
<evidence type="ECO:0000256" key="1">
    <source>
        <dbReference type="ARBA" id="ARBA00018672"/>
    </source>
</evidence>
<evidence type="ECO:0000259" key="9">
    <source>
        <dbReference type="PROSITE" id="PS50110"/>
    </source>
</evidence>
<keyword evidence="6" id="KW-0597">Phosphoprotein</keyword>
<dbReference type="SMART" id="SM00448">
    <property type="entry name" value="REC"/>
    <property type="match status" value="1"/>
</dbReference>
<keyword evidence="4" id="KW-0804">Transcription</keyword>
<evidence type="ECO:0000256" key="5">
    <source>
        <dbReference type="ARBA" id="ARBA00024867"/>
    </source>
</evidence>
<evidence type="ECO:0000256" key="6">
    <source>
        <dbReference type="PROSITE-ProRule" id="PRU00169"/>
    </source>
</evidence>
<proteinExistence type="predicted"/>
<dbReference type="GO" id="GO:0000160">
    <property type="term" value="P:phosphorelay signal transduction system"/>
    <property type="evidence" value="ECO:0007669"/>
    <property type="project" value="InterPro"/>
</dbReference>
<dbReference type="InterPro" id="IPR011006">
    <property type="entry name" value="CheY-like_superfamily"/>
</dbReference>
<gene>
    <name evidence="10" type="primary">uvrY</name>
    <name evidence="10" type="ORF">BEH84_03587</name>
</gene>
<dbReference type="InterPro" id="IPR009057">
    <property type="entry name" value="Homeodomain-like_sf"/>
</dbReference>
<dbReference type="Pfam" id="PF12833">
    <property type="entry name" value="HTH_18"/>
    <property type="match status" value="1"/>
</dbReference>
<evidence type="ECO:0000256" key="4">
    <source>
        <dbReference type="ARBA" id="ARBA00023163"/>
    </source>
</evidence>
<dbReference type="GO" id="GO:0003700">
    <property type="term" value="F:DNA-binding transcription factor activity"/>
    <property type="evidence" value="ECO:0007669"/>
    <property type="project" value="InterPro"/>
</dbReference>
<evidence type="ECO:0000256" key="3">
    <source>
        <dbReference type="ARBA" id="ARBA00023125"/>
    </source>
</evidence>
<dbReference type="Pfam" id="PF00072">
    <property type="entry name" value="Response_reg"/>
    <property type="match status" value="1"/>
</dbReference>
<dbReference type="SMART" id="SM00342">
    <property type="entry name" value="HTH_ARAC"/>
    <property type="match status" value="1"/>
</dbReference>
<dbReference type="Gene3D" id="1.10.10.60">
    <property type="entry name" value="Homeodomain-like"/>
    <property type="match status" value="2"/>
</dbReference>
<organism evidence="10 11">
    <name type="scientific">Eisenbergiella tayi</name>
    <dbReference type="NCBI Taxonomy" id="1432052"/>
    <lineage>
        <taxon>Bacteria</taxon>
        <taxon>Bacillati</taxon>
        <taxon>Bacillota</taxon>
        <taxon>Clostridia</taxon>
        <taxon>Lachnospirales</taxon>
        <taxon>Lachnospiraceae</taxon>
        <taxon>Eisenbergiella</taxon>
    </lineage>
</organism>
<dbReference type="Proteomes" id="UP000095003">
    <property type="component" value="Unassembled WGS sequence"/>
</dbReference>
<protein>
    <recommendedName>
        <fullName evidence="1">Stage 0 sporulation protein A homolog</fullName>
    </recommendedName>
</protein>
<evidence type="ECO:0000313" key="11">
    <source>
        <dbReference type="Proteomes" id="UP000095003"/>
    </source>
</evidence>
<feature type="domain" description="Response regulatory" evidence="9">
    <location>
        <begin position="3"/>
        <end position="120"/>
    </location>
</feature>
<dbReference type="EMBL" id="MCGI01000003">
    <property type="protein sequence ID" value="ODM11158.1"/>
    <property type="molecule type" value="Genomic_DNA"/>
</dbReference>
<evidence type="ECO:0000256" key="2">
    <source>
        <dbReference type="ARBA" id="ARBA00023015"/>
    </source>
</evidence>
<reference evidence="10 11" key="1">
    <citation type="submission" date="2016-07" db="EMBL/GenBank/DDBJ databases">
        <title>Characterization of isolates of Eisenbergiella tayi derived from blood cultures, using whole genome sequencing.</title>
        <authorList>
            <person name="Burdz T."/>
            <person name="Wiebe D."/>
            <person name="Huynh C."/>
            <person name="Bernard K."/>
        </authorList>
    </citation>
    <scope>NUCLEOTIDE SEQUENCE [LARGE SCALE GENOMIC DNA]</scope>
    <source>
        <strain evidence="10 11">NML 120489</strain>
    </source>
</reference>
<dbReference type="SUPFAM" id="SSF46689">
    <property type="entry name" value="Homeodomain-like"/>
    <property type="match status" value="2"/>
</dbReference>
<evidence type="ECO:0000313" key="10">
    <source>
        <dbReference type="EMBL" id="ODM11158.1"/>
    </source>
</evidence>
<name>A0A1E3AR21_9FIRM</name>
<dbReference type="AlphaFoldDB" id="A0A1E3AR21"/>
<dbReference type="SUPFAM" id="SSF52172">
    <property type="entry name" value="CheY-like"/>
    <property type="match status" value="1"/>
</dbReference>